<dbReference type="SUPFAM" id="SSF49785">
    <property type="entry name" value="Galactose-binding domain-like"/>
    <property type="match status" value="1"/>
</dbReference>
<dbReference type="GO" id="GO:0001681">
    <property type="term" value="F:sialate O-acetylesterase activity"/>
    <property type="evidence" value="ECO:0007669"/>
    <property type="project" value="InterPro"/>
</dbReference>
<comment type="caution">
    <text evidence="4">The sequence shown here is derived from an EMBL/GenBank/DDBJ whole genome shotgun (WGS) entry which is preliminary data.</text>
</comment>
<dbReference type="Gene3D" id="3.40.50.1110">
    <property type="entry name" value="SGNH hydrolase"/>
    <property type="match status" value="1"/>
</dbReference>
<dbReference type="InterPro" id="IPR005181">
    <property type="entry name" value="SASA"/>
</dbReference>
<evidence type="ECO:0000256" key="2">
    <source>
        <dbReference type="SAM" id="SignalP"/>
    </source>
</evidence>
<dbReference type="GO" id="GO:0005975">
    <property type="term" value="P:carbohydrate metabolic process"/>
    <property type="evidence" value="ECO:0007669"/>
    <property type="project" value="TreeGrafter"/>
</dbReference>
<evidence type="ECO:0000259" key="3">
    <source>
        <dbReference type="Pfam" id="PF03629"/>
    </source>
</evidence>
<keyword evidence="1" id="KW-0378">Hydrolase</keyword>
<accession>A0A2P7QKG1</accession>
<dbReference type="EMBL" id="PXYI01000006">
    <property type="protein sequence ID" value="PSJ38443.1"/>
    <property type="molecule type" value="Genomic_DNA"/>
</dbReference>
<sequence>MMIRRLASLLLAGAAMPAAVLAAPVLDPVFSDHAVLQRDKPILLWGRADPGEKVTVTIGSARGTATADRSGAWRAELPKMAAGGPYTLSAAGKGTTASASDILIGDVWLCSGQSNMEYPLERTLASGTEIANGEDPQLRLMTVSRRTALAPMAQFGNPIGWSVATKQSLPGFSAACFFMAKDLRASENVPIGAIHSSWGGTQIAPWIDLESAQPFEKSNAGLLALFQRDPLEANRRFGERWTSWWTERVGNAPWRDSSLLSWKPMPSVSYWESWGDTALRNHDGLVWARRKVALTAEEAKKGAVLSLGVVDDADQTFVNGVAIGNSFGWNLKRRYELPARLLKAGENEILIAISDSWGFGGFQGPAELLSLAIQGGETKALGSDWDYALSPAGVVDPPRPPWDSNAGASLIYNAMIAPLGPLGLKGAAWYQGESDVANNKPYADKLGALMASWRKQFRDPQLPFLVVSLANYGPPQPTPRASGWAELREQQRVGVERDRHAALVVAMDLGERQDIHPANKQEVGRRLARAARNVAYGKPEPVGPAAAAAERGANGILVVFTGVTGRLVPWSGTRALAFELCGDTQESCRFAEAVPEGANVRITDDGKPATRVRYGWADTPITNLYDEASLPPGPFELPIR</sequence>
<dbReference type="Gene3D" id="2.60.40.10">
    <property type="entry name" value="Immunoglobulins"/>
    <property type="match status" value="1"/>
</dbReference>
<dbReference type="Proteomes" id="UP000241167">
    <property type="component" value="Unassembled WGS sequence"/>
</dbReference>
<protein>
    <submittedName>
        <fullName evidence="4">9-O-acetylesterase</fullName>
    </submittedName>
</protein>
<dbReference type="Gene3D" id="2.60.120.260">
    <property type="entry name" value="Galactose-binding domain-like"/>
    <property type="match status" value="1"/>
</dbReference>
<dbReference type="InterPro" id="IPR036514">
    <property type="entry name" value="SGNH_hydro_sf"/>
</dbReference>
<dbReference type="PANTHER" id="PTHR22901:SF0">
    <property type="entry name" value="SIALATE O-ACETYLESTERASE"/>
    <property type="match status" value="1"/>
</dbReference>
<dbReference type="InterPro" id="IPR039329">
    <property type="entry name" value="SIAE"/>
</dbReference>
<dbReference type="InterPro" id="IPR008979">
    <property type="entry name" value="Galactose-bd-like_sf"/>
</dbReference>
<keyword evidence="5" id="KW-1185">Reference proteome</keyword>
<evidence type="ECO:0000313" key="4">
    <source>
        <dbReference type="EMBL" id="PSJ38443.1"/>
    </source>
</evidence>
<organism evidence="4 5">
    <name type="scientific">Allosphingosinicella deserti</name>
    <dbReference type="NCBI Taxonomy" id="2116704"/>
    <lineage>
        <taxon>Bacteria</taxon>
        <taxon>Pseudomonadati</taxon>
        <taxon>Pseudomonadota</taxon>
        <taxon>Alphaproteobacteria</taxon>
        <taxon>Sphingomonadales</taxon>
        <taxon>Sphingomonadaceae</taxon>
        <taxon>Allosphingosinicella</taxon>
    </lineage>
</organism>
<reference evidence="4 5" key="1">
    <citation type="submission" date="2018-03" db="EMBL/GenBank/DDBJ databases">
        <title>The draft genome of Sphingosinicella sp. GL-C-18.</title>
        <authorList>
            <person name="Liu L."/>
            <person name="Li L."/>
            <person name="Liang L."/>
            <person name="Zhang X."/>
            <person name="Wang T."/>
        </authorList>
    </citation>
    <scope>NUCLEOTIDE SEQUENCE [LARGE SCALE GENOMIC DNA]</scope>
    <source>
        <strain evidence="4 5">GL-C-18</strain>
    </source>
</reference>
<evidence type="ECO:0000256" key="1">
    <source>
        <dbReference type="ARBA" id="ARBA00022801"/>
    </source>
</evidence>
<dbReference type="SUPFAM" id="SSF52266">
    <property type="entry name" value="SGNH hydrolase"/>
    <property type="match status" value="1"/>
</dbReference>
<keyword evidence="2" id="KW-0732">Signal</keyword>
<dbReference type="InterPro" id="IPR013783">
    <property type="entry name" value="Ig-like_fold"/>
</dbReference>
<feature type="chain" id="PRO_5015124500" evidence="2">
    <location>
        <begin position="23"/>
        <end position="640"/>
    </location>
</feature>
<dbReference type="Pfam" id="PF03629">
    <property type="entry name" value="SASA"/>
    <property type="match status" value="1"/>
</dbReference>
<feature type="domain" description="Sialate O-acetylesterase" evidence="3">
    <location>
        <begin position="423"/>
        <end position="531"/>
    </location>
</feature>
<proteinExistence type="predicted"/>
<dbReference type="PANTHER" id="PTHR22901">
    <property type="entry name" value="SIALATE O-ACETYLESTERASE"/>
    <property type="match status" value="1"/>
</dbReference>
<dbReference type="AlphaFoldDB" id="A0A2P7QKG1"/>
<name>A0A2P7QKG1_9SPHN</name>
<gene>
    <name evidence="4" type="ORF">C7I55_18570</name>
</gene>
<evidence type="ECO:0000313" key="5">
    <source>
        <dbReference type="Proteomes" id="UP000241167"/>
    </source>
</evidence>
<feature type="signal peptide" evidence="2">
    <location>
        <begin position="1"/>
        <end position="22"/>
    </location>
</feature>